<evidence type="ECO:0000313" key="3">
    <source>
        <dbReference type="Proteomes" id="UP000439903"/>
    </source>
</evidence>
<dbReference type="OrthoDB" id="10395819at2759"/>
<proteinExistence type="predicted"/>
<dbReference type="Proteomes" id="UP000439903">
    <property type="component" value="Unassembled WGS sequence"/>
</dbReference>
<keyword evidence="3" id="KW-1185">Reference proteome</keyword>
<evidence type="ECO:0000256" key="1">
    <source>
        <dbReference type="SAM" id="MobiDB-lite"/>
    </source>
</evidence>
<name>A0A8H4AL41_GIGMA</name>
<protein>
    <submittedName>
        <fullName evidence="2">Uncharacterized protein</fullName>
    </submittedName>
</protein>
<reference evidence="2 3" key="1">
    <citation type="journal article" date="2019" name="Environ. Microbiol.">
        <title>At the nexus of three kingdoms: the genome of the mycorrhizal fungus Gigaspora margarita provides insights into plant, endobacterial and fungal interactions.</title>
        <authorList>
            <person name="Venice F."/>
            <person name="Ghignone S."/>
            <person name="Salvioli di Fossalunga A."/>
            <person name="Amselem J."/>
            <person name="Novero M."/>
            <person name="Xianan X."/>
            <person name="Sedzielewska Toro K."/>
            <person name="Morin E."/>
            <person name="Lipzen A."/>
            <person name="Grigoriev I.V."/>
            <person name="Henrissat B."/>
            <person name="Martin F.M."/>
            <person name="Bonfante P."/>
        </authorList>
    </citation>
    <scope>NUCLEOTIDE SEQUENCE [LARGE SCALE GENOMIC DNA]</scope>
    <source>
        <strain evidence="2 3">BEG34</strain>
    </source>
</reference>
<evidence type="ECO:0000313" key="2">
    <source>
        <dbReference type="EMBL" id="KAF0508860.1"/>
    </source>
</evidence>
<accession>A0A8H4AL41</accession>
<gene>
    <name evidence="2" type="ORF">F8M41_018704</name>
</gene>
<sequence>MDLPKILLPIERLIQKPGKDKTKMGPVAVYKTCKKTIAFDKCAKIAEIIRTFPPVKAMAEIKSTLSQGDSAFQWVMVSPGLSTRKRLPKKRSSSPRKLSKQRRVYKDSEKQEAIQDAPLNIIERWPDCLLPPSVYFSTSFDIMNL</sequence>
<dbReference type="EMBL" id="WTPW01000461">
    <property type="protein sequence ID" value="KAF0508860.1"/>
    <property type="molecule type" value="Genomic_DNA"/>
</dbReference>
<feature type="compositionally biased region" description="Basic residues" evidence="1">
    <location>
        <begin position="83"/>
        <end position="103"/>
    </location>
</feature>
<organism evidence="2 3">
    <name type="scientific">Gigaspora margarita</name>
    <dbReference type="NCBI Taxonomy" id="4874"/>
    <lineage>
        <taxon>Eukaryota</taxon>
        <taxon>Fungi</taxon>
        <taxon>Fungi incertae sedis</taxon>
        <taxon>Mucoromycota</taxon>
        <taxon>Glomeromycotina</taxon>
        <taxon>Glomeromycetes</taxon>
        <taxon>Diversisporales</taxon>
        <taxon>Gigasporaceae</taxon>
        <taxon>Gigaspora</taxon>
    </lineage>
</organism>
<feature type="region of interest" description="Disordered" evidence="1">
    <location>
        <begin position="83"/>
        <end position="111"/>
    </location>
</feature>
<comment type="caution">
    <text evidence="2">The sequence shown here is derived from an EMBL/GenBank/DDBJ whole genome shotgun (WGS) entry which is preliminary data.</text>
</comment>
<dbReference type="AlphaFoldDB" id="A0A8H4AL41"/>